<reference evidence="1" key="1">
    <citation type="submission" date="2023-01" db="EMBL/GenBank/DDBJ databases">
        <title>Genome assembly of the deep-sea coral Lophelia pertusa.</title>
        <authorList>
            <person name="Herrera S."/>
            <person name="Cordes E."/>
        </authorList>
    </citation>
    <scope>NUCLEOTIDE SEQUENCE</scope>
    <source>
        <strain evidence="1">USNM1676648</strain>
        <tissue evidence="1">Polyp</tissue>
    </source>
</reference>
<dbReference type="PANTHER" id="PTHR28037:SF1">
    <property type="entry name" value="ALCOHOL O-ACETYLTRANSFERASE 1-RELATED"/>
    <property type="match status" value="1"/>
</dbReference>
<evidence type="ECO:0000313" key="2">
    <source>
        <dbReference type="Proteomes" id="UP001163046"/>
    </source>
</evidence>
<protein>
    <recommendedName>
        <fullName evidence="3">Condensation domain-containing protein</fullName>
    </recommendedName>
</protein>
<dbReference type="InterPro" id="IPR023213">
    <property type="entry name" value="CAT-like_dom_sf"/>
</dbReference>
<dbReference type="PANTHER" id="PTHR28037">
    <property type="entry name" value="ALCOHOL O-ACETYLTRANSFERASE 1-RELATED"/>
    <property type="match status" value="1"/>
</dbReference>
<dbReference type="InterPro" id="IPR052058">
    <property type="entry name" value="Alcohol_O-acetyltransferase"/>
</dbReference>
<proteinExistence type="predicted"/>
<organism evidence="1 2">
    <name type="scientific">Desmophyllum pertusum</name>
    <dbReference type="NCBI Taxonomy" id="174260"/>
    <lineage>
        <taxon>Eukaryota</taxon>
        <taxon>Metazoa</taxon>
        <taxon>Cnidaria</taxon>
        <taxon>Anthozoa</taxon>
        <taxon>Hexacorallia</taxon>
        <taxon>Scleractinia</taxon>
        <taxon>Caryophylliina</taxon>
        <taxon>Caryophylliidae</taxon>
        <taxon>Desmophyllum</taxon>
    </lineage>
</organism>
<dbReference type="SUPFAM" id="SSF52777">
    <property type="entry name" value="CoA-dependent acyltransferases"/>
    <property type="match status" value="2"/>
</dbReference>
<accession>A0A9W9ZA83</accession>
<gene>
    <name evidence="1" type="ORF">OS493_031539</name>
</gene>
<evidence type="ECO:0008006" key="3">
    <source>
        <dbReference type="Google" id="ProtNLM"/>
    </source>
</evidence>
<dbReference type="Gene3D" id="3.30.559.10">
    <property type="entry name" value="Chloramphenicol acetyltransferase-like domain"/>
    <property type="match status" value="1"/>
</dbReference>
<dbReference type="AlphaFoldDB" id="A0A9W9ZA83"/>
<dbReference type="Proteomes" id="UP001163046">
    <property type="component" value="Unassembled WGS sequence"/>
</dbReference>
<keyword evidence="2" id="KW-1185">Reference proteome</keyword>
<dbReference type="EMBL" id="MU826386">
    <property type="protein sequence ID" value="KAJ7376943.1"/>
    <property type="molecule type" value="Genomic_DNA"/>
</dbReference>
<name>A0A9W9ZA83_9CNID</name>
<evidence type="ECO:0000313" key="1">
    <source>
        <dbReference type="EMBL" id="KAJ7376943.1"/>
    </source>
</evidence>
<comment type="caution">
    <text evidence="1">The sequence shown here is derived from an EMBL/GenBank/DDBJ whole genome shotgun (WGS) entry which is preliminary data.</text>
</comment>
<sequence>MEEVDSENWLHAFEKQINGAPFNTQQGPLWRVALLRETCDASGQESLYKNAVLFTFHHIISDALSTFELKKKLIEFLGLLYNAMSQILDQRNADESRTPILIDSAYTVNIRKECQPKIESEEFGLYASFDSLQIMVNSSNMETREMFWEFARACTNEVHRSINVGKHRNGLKFFQCVDIPSVWALSHYKTEHGLHKDIFNLTNLGALSIDQEGKSPYKFAGSYLALQSAKIRWIIGNNIFTVNGQLYWTVEYSPEITTKSQAEPFVDLSLRILMDACTH</sequence>